<name>A0A366MVZ9_9BACT</name>
<gene>
    <name evidence="15" type="ORF">CRU91_02235</name>
</gene>
<evidence type="ECO:0000256" key="9">
    <source>
        <dbReference type="ARBA" id="ARBA00023237"/>
    </source>
</evidence>
<evidence type="ECO:0000256" key="11">
    <source>
        <dbReference type="RuleBase" id="RU003357"/>
    </source>
</evidence>
<keyword evidence="15" id="KW-0675">Receptor</keyword>
<evidence type="ECO:0000313" key="15">
    <source>
        <dbReference type="EMBL" id="RBQ29774.1"/>
    </source>
</evidence>
<dbReference type="GO" id="GO:0009279">
    <property type="term" value="C:cell outer membrane"/>
    <property type="evidence" value="ECO:0007669"/>
    <property type="project" value="UniProtKB-SubCell"/>
</dbReference>
<feature type="domain" description="TonB-dependent receptor plug" evidence="14">
    <location>
        <begin position="5"/>
        <end position="66"/>
    </location>
</feature>
<evidence type="ECO:0000256" key="2">
    <source>
        <dbReference type="ARBA" id="ARBA00022448"/>
    </source>
</evidence>
<dbReference type="Pfam" id="PF07715">
    <property type="entry name" value="Plug"/>
    <property type="match status" value="1"/>
</dbReference>
<keyword evidence="3 10" id="KW-1134">Transmembrane beta strand</keyword>
<evidence type="ECO:0000256" key="1">
    <source>
        <dbReference type="ARBA" id="ARBA00004571"/>
    </source>
</evidence>
<keyword evidence="4 10" id="KW-0812">Transmembrane</keyword>
<dbReference type="PROSITE" id="PS52016">
    <property type="entry name" value="TONB_DEPENDENT_REC_3"/>
    <property type="match status" value="1"/>
</dbReference>
<feature type="region of interest" description="Disordered" evidence="12">
    <location>
        <begin position="124"/>
        <end position="148"/>
    </location>
</feature>
<dbReference type="EMBL" id="PDKB01000003">
    <property type="protein sequence ID" value="RBQ29774.1"/>
    <property type="molecule type" value="Genomic_DNA"/>
</dbReference>
<dbReference type="Proteomes" id="UP000252669">
    <property type="component" value="Unassembled WGS sequence"/>
</dbReference>
<dbReference type="PANTHER" id="PTHR30069">
    <property type="entry name" value="TONB-DEPENDENT OUTER MEMBRANE RECEPTOR"/>
    <property type="match status" value="1"/>
</dbReference>
<evidence type="ECO:0000259" key="14">
    <source>
        <dbReference type="Pfam" id="PF07715"/>
    </source>
</evidence>
<evidence type="ECO:0000313" key="16">
    <source>
        <dbReference type="Proteomes" id="UP000252669"/>
    </source>
</evidence>
<evidence type="ECO:0000256" key="12">
    <source>
        <dbReference type="SAM" id="MobiDB-lite"/>
    </source>
</evidence>
<proteinExistence type="inferred from homology"/>
<dbReference type="OrthoDB" id="9763670at2"/>
<evidence type="ECO:0000256" key="4">
    <source>
        <dbReference type="ARBA" id="ARBA00022692"/>
    </source>
</evidence>
<evidence type="ECO:0000256" key="6">
    <source>
        <dbReference type="ARBA" id="ARBA00023065"/>
    </source>
</evidence>
<reference evidence="15 16" key="1">
    <citation type="submission" date="2017-10" db="EMBL/GenBank/DDBJ databases">
        <title>Genomics of the genus Arcobacter.</title>
        <authorList>
            <person name="Perez-Cataluna A."/>
            <person name="Figueras M.J."/>
        </authorList>
    </citation>
    <scope>NUCLEOTIDE SEQUENCE [LARGE SCALE GENOMIC DNA]</scope>
    <source>
        <strain evidence="15 16">CECT 9230</strain>
    </source>
</reference>
<keyword evidence="8 10" id="KW-0472">Membrane</keyword>
<comment type="subcellular location">
    <subcellularLocation>
        <location evidence="1 10">Cell outer membrane</location>
        <topology evidence="1 10">Multi-pass membrane protein</topology>
    </subcellularLocation>
</comment>
<dbReference type="InterPro" id="IPR000531">
    <property type="entry name" value="Beta-barrel_TonB"/>
</dbReference>
<keyword evidence="6" id="KW-0406">Ion transport</keyword>
<dbReference type="GO" id="GO:0044718">
    <property type="term" value="P:siderophore transmembrane transport"/>
    <property type="evidence" value="ECO:0007669"/>
    <property type="project" value="TreeGrafter"/>
</dbReference>
<feature type="compositionally biased region" description="Polar residues" evidence="12">
    <location>
        <begin position="135"/>
        <end position="147"/>
    </location>
</feature>
<sequence>MAVTETLYLVDGKPLTNGRNFGRAAGTAGQANGLNNMLPPISMIERIEIVRGPASSLYGGNALGGVINIITKKATKEWTGSFNVEYLTPDSSNKIGDNKLATNVFAQGPLIDNLLALQLNASHTKKDGGGVRPNPTATNPNATSVVNGTEAKGVGGKLILTPNDENDISAEYKYSEKKTILAEGVAETISNTTPYTKDIYTLTHDGRYGNLTMSTYYQAEETKKEGTTSNLDVIETNNVLNHQSTYALGEHILTFGGQYKTEEFKDPSQPLTKKVDRWLGAIFAEGEWSVLDDLLVTTGLRYNDDELFGGHLSPRLYGVYHLTDNWTLKGGVTTGYSQPTVSAATDGWFNNYGQGAWLGNSNLNPEESVNYEVGLHYEDKNLGLTSSAVLFQTDYKNKIVPNRICTGAANCTYNGANRNFINKYENVADAQMKGIELATSYDILENLQSGISYTYTTSEVKDGVFNKGTPQEIDLSGKTLNKTPKHMFNLTLDYQPTSKWNLWGQFNYRGKSTDYLSFDHSTDVQSETPAYHTSDLGVVYKATKDLSFKAGVYNVANKQITNADYGITLDGRRYNIAMNLKF</sequence>
<comment type="similarity">
    <text evidence="10 11">Belongs to the TonB-dependent receptor family.</text>
</comment>
<evidence type="ECO:0000256" key="10">
    <source>
        <dbReference type="PROSITE-ProRule" id="PRU01360"/>
    </source>
</evidence>
<dbReference type="InterPro" id="IPR039426">
    <property type="entry name" value="TonB-dep_rcpt-like"/>
</dbReference>
<dbReference type="SUPFAM" id="SSF56935">
    <property type="entry name" value="Porins"/>
    <property type="match status" value="1"/>
</dbReference>
<dbReference type="Gene3D" id="2.170.130.10">
    <property type="entry name" value="TonB-dependent receptor, plug domain"/>
    <property type="match status" value="1"/>
</dbReference>
<keyword evidence="2 10" id="KW-0813">Transport</keyword>
<comment type="caution">
    <text evidence="15">The sequence shown here is derived from an EMBL/GenBank/DDBJ whole genome shotgun (WGS) entry which is preliminary data.</text>
</comment>
<feature type="domain" description="TonB-dependent receptor-like beta-barrel" evidence="13">
    <location>
        <begin position="134"/>
        <end position="555"/>
    </location>
</feature>
<dbReference type="Pfam" id="PF00593">
    <property type="entry name" value="TonB_dep_Rec_b-barrel"/>
    <property type="match status" value="1"/>
</dbReference>
<organism evidence="15 16">
    <name type="scientific">Aliarcobacter vitoriensis</name>
    <dbReference type="NCBI Taxonomy" id="2011099"/>
    <lineage>
        <taxon>Bacteria</taxon>
        <taxon>Pseudomonadati</taxon>
        <taxon>Campylobacterota</taxon>
        <taxon>Epsilonproteobacteria</taxon>
        <taxon>Campylobacterales</taxon>
        <taxon>Arcobacteraceae</taxon>
        <taxon>Aliarcobacter</taxon>
    </lineage>
</organism>
<keyword evidence="9 10" id="KW-0998">Cell outer membrane</keyword>
<dbReference type="InterPro" id="IPR037066">
    <property type="entry name" value="Plug_dom_sf"/>
</dbReference>
<evidence type="ECO:0000256" key="3">
    <source>
        <dbReference type="ARBA" id="ARBA00022452"/>
    </source>
</evidence>
<protein>
    <submittedName>
        <fullName evidence="15">TonB-dependent receptor</fullName>
    </submittedName>
</protein>
<dbReference type="AlphaFoldDB" id="A0A366MVZ9"/>
<dbReference type="InterPro" id="IPR012910">
    <property type="entry name" value="Plug_dom"/>
</dbReference>
<evidence type="ECO:0000256" key="7">
    <source>
        <dbReference type="ARBA" id="ARBA00023077"/>
    </source>
</evidence>
<dbReference type="InterPro" id="IPR036942">
    <property type="entry name" value="Beta-barrel_TonB_sf"/>
</dbReference>
<accession>A0A366MVZ9</accession>
<evidence type="ECO:0000259" key="13">
    <source>
        <dbReference type="Pfam" id="PF00593"/>
    </source>
</evidence>
<evidence type="ECO:0000256" key="5">
    <source>
        <dbReference type="ARBA" id="ARBA00022729"/>
    </source>
</evidence>
<keyword evidence="7 11" id="KW-0798">TonB box</keyword>
<evidence type="ECO:0000256" key="8">
    <source>
        <dbReference type="ARBA" id="ARBA00023136"/>
    </source>
</evidence>
<dbReference type="GO" id="GO:0015344">
    <property type="term" value="F:siderophore uptake transmembrane transporter activity"/>
    <property type="evidence" value="ECO:0007669"/>
    <property type="project" value="TreeGrafter"/>
</dbReference>
<dbReference type="Gene3D" id="2.40.170.20">
    <property type="entry name" value="TonB-dependent receptor, beta-barrel domain"/>
    <property type="match status" value="1"/>
</dbReference>
<dbReference type="PANTHER" id="PTHR30069:SF53">
    <property type="entry name" value="COLICIN I RECEPTOR-RELATED"/>
    <property type="match status" value="1"/>
</dbReference>
<keyword evidence="16" id="KW-1185">Reference proteome</keyword>
<dbReference type="CDD" id="cd01347">
    <property type="entry name" value="ligand_gated_channel"/>
    <property type="match status" value="1"/>
</dbReference>
<keyword evidence="5" id="KW-0732">Signal</keyword>